<name>A0A6J5NBR9_9CAUD</name>
<organism evidence="1">
    <name type="scientific">uncultured Caudovirales phage</name>
    <dbReference type="NCBI Taxonomy" id="2100421"/>
    <lineage>
        <taxon>Viruses</taxon>
        <taxon>Duplodnaviria</taxon>
        <taxon>Heunggongvirae</taxon>
        <taxon>Uroviricota</taxon>
        <taxon>Caudoviricetes</taxon>
        <taxon>Peduoviridae</taxon>
        <taxon>Maltschvirus</taxon>
        <taxon>Maltschvirus maltsch</taxon>
    </lineage>
</organism>
<dbReference type="EMBL" id="LR796615">
    <property type="protein sequence ID" value="CAB4154605.1"/>
    <property type="molecule type" value="Genomic_DNA"/>
</dbReference>
<sequence>MSIKFDIKFNAIGVLSDLKKMYQQVQALPQDAYQHFVSITPIDSGNARRSTRLQNKTIQANYPYAKRLDEGWSKQAKNGMVKPTQEFIKKRIKQITGK</sequence>
<gene>
    <name evidence="1" type="ORF">UFOVP647_14</name>
</gene>
<evidence type="ECO:0000313" key="1">
    <source>
        <dbReference type="EMBL" id="CAB4154605.1"/>
    </source>
</evidence>
<proteinExistence type="predicted"/>
<protein>
    <submittedName>
        <fullName evidence="1">Uncharacterized protein</fullName>
    </submittedName>
</protein>
<reference evidence="1" key="1">
    <citation type="submission" date="2020-04" db="EMBL/GenBank/DDBJ databases">
        <authorList>
            <person name="Chiriac C."/>
            <person name="Salcher M."/>
            <person name="Ghai R."/>
            <person name="Kavagutti S V."/>
        </authorList>
    </citation>
    <scope>NUCLEOTIDE SEQUENCE</scope>
</reference>
<accession>A0A6J5NBR9</accession>